<organism evidence="2 3">
    <name type="scientific">Promicromonospora alba</name>
    <dbReference type="NCBI Taxonomy" id="1616110"/>
    <lineage>
        <taxon>Bacteria</taxon>
        <taxon>Bacillati</taxon>
        <taxon>Actinomycetota</taxon>
        <taxon>Actinomycetes</taxon>
        <taxon>Micrococcales</taxon>
        <taxon>Promicromonosporaceae</taxon>
        <taxon>Promicromonospora</taxon>
    </lineage>
</organism>
<feature type="compositionally biased region" description="Basic and acidic residues" evidence="1">
    <location>
        <begin position="34"/>
        <end position="45"/>
    </location>
</feature>
<evidence type="ECO:0000313" key="2">
    <source>
        <dbReference type="EMBL" id="MFC4626662.1"/>
    </source>
</evidence>
<comment type="caution">
    <text evidence="2">The sequence shown here is derived from an EMBL/GenBank/DDBJ whole genome shotgun (WGS) entry which is preliminary data.</text>
</comment>
<feature type="region of interest" description="Disordered" evidence="1">
    <location>
        <begin position="1"/>
        <end position="64"/>
    </location>
</feature>
<proteinExistence type="predicted"/>
<dbReference type="RefSeq" id="WP_377130990.1">
    <property type="nucleotide sequence ID" value="NZ_JBHSFI010000001.1"/>
</dbReference>
<reference evidence="3" key="1">
    <citation type="journal article" date="2019" name="Int. J. Syst. Evol. Microbiol.">
        <title>The Global Catalogue of Microorganisms (GCM) 10K type strain sequencing project: providing services to taxonomists for standard genome sequencing and annotation.</title>
        <authorList>
            <consortium name="The Broad Institute Genomics Platform"/>
            <consortium name="The Broad Institute Genome Sequencing Center for Infectious Disease"/>
            <person name="Wu L."/>
            <person name="Ma J."/>
        </authorList>
    </citation>
    <scope>NUCLEOTIDE SEQUENCE [LARGE SCALE GENOMIC DNA]</scope>
    <source>
        <strain evidence="3">CCUG 42722</strain>
    </source>
</reference>
<keyword evidence="3" id="KW-1185">Reference proteome</keyword>
<protein>
    <submittedName>
        <fullName evidence="2">Uncharacterized protein</fullName>
    </submittedName>
</protein>
<dbReference type="EMBL" id="JBHSFI010000001">
    <property type="protein sequence ID" value="MFC4626662.1"/>
    <property type="molecule type" value="Genomic_DNA"/>
</dbReference>
<accession>A0ABV9H9F5</accession>
<dbReference type="Proteomes" id="UP001596011">
    <property type="component" value="Unassembled WGS sequence"/>
</dbReference>
<name>A0ABV9H9F5_9MICO</name>
<evidence type="ECO:0000256" key="1">
    <source>
        <dbReference type="SAM" id="MobiDB-lite"/>
    </source>
</evidence>
<sequence length="64" mass="6904">MSESDTSRDDAEFADLAKRQAEAVRGQDPASDGTKTHPADEKAIPGEDPEDNPDRDGEDRFDAG</sequence>
<evidence type="ECO:0000313" key="3">
    <source>
        <dbReference type="Proteomes" id="UP001596011"/>
    </source>
</evidence>
<feature type="compositionally biased region" description="Basic and acidic residues" evidence="1">
    <location>
        <begin position="1"/>
        <end position="22"/>
    </location>
</feature>
<gene>
    <name evidence="2" type="ORF">ACFO6V_00365</name>
</gene>
<feature type="compositionally biased region" description="Basic and acidic residues" evidence="1">
    <location>
        <begin position="52"/>
        <end position="64"/>
    </location>
</feature>